<dbReference type="GO" id="GO:0042157">
    <property type="term" value="P:lipoprotein metabolic process"/>
    <property type="evidence" value="ECO:0007669"/>
    <property type="project" value="InterPro"/>
</dbReference>
<dbReference type="PANTHER" id="PTHR14096:SF57">
    <property type="entry name" value="APOLIPOPROTEIN L4"/>
    <property type="match status" value="1"/>
</dbReference>
<sequence length="939" mass="104793">MSFLRRVAGRSLRDRVRSSVTREELGVEPLLLHIERGQLRWLGHLYRMPPGRLPVPAIASKKATEKIEKLQTELEDLIPKILKGLEEIQAFLEAVEKLAVTSEPVFDLNPVLQLGHQTDLESVRRILLAARIVCPHLLLFKRDDEEFFKAKLHNVEVMKNQMNQYIRLIKNFYVSLIRPTLVIKPDVSEDDVEKVLSNVNMLHQIRNDIHFRMVFLFGDECKTFMEKFSEKKERMHKFLNDLEPCAVQLDSMNKGARISNVVSSSLGLVGGGLSIAGLALTPLTAGASLGLTIAGAAVAGANAVSSVATTLTDKVVSSKQRNKANETLKNFMEDVNDLQNCLREDITQHFNTLENCDIQTASVPKKDESISDCVDLLKSLKDEKGAVKTAGSGQAIGQAASGLPELGGAALRGPLAISKAARGGFIALNALSIGVDIFMIANESIKLSRGSETETSKWIRARADLWRGKLPILKHYVKGTFIYIHIVIDFTSKSSDWIKDRENESEKMKVDEENPESSYKDETELQEGLQPTLKALKEMQHFLEAVEMLAVTSVHVFDLEKKQKMWMSQNTDLESVMKIISSAQLICPLLIAFKRDNEVFFSPKLENLEVMHYQLKQYITNIKHICDVFRQACPKVLCLDFFSVELKHTEDDKIQKMQKMLCRISELYEIREDKHFRTAFLFQDKYQIFMKEFKERKDRMQQFLKDLETCAAQLNSVQKNAHISNVLGSSVGLVGGVMSIVGLAMIPMTAGASVGLIGAGAGLGALSGASAAVTTVAEIGVNRTHMKTTNDTIKSFMEDLTTLQKCLDDVIKQHFENMQENLNYQYLTKGSDAACLVKAGFLSFLIDMADMGEATAKGAMAMGKVVRRGFIALNALSVGLDVYTIVDSSIDLYKGTETKASKWIKARAPVWKSEVESMQKISDSLEKGQSKQILQMPFY</sequence>
<dbReference type="GO" id="GO:0005576">
    <property type="term" value="C:extracellular region"/>
    <property type="evidence" value="ECO:0007669"/>
    <property type="project" value="InterPro"/>
</dbReference>
<organism evidence="3 4">
    <name type="scientific">Mugilogobius chulae</name>
    <name type="common">yellowstripe goby</name>
    <dbReference type="NCBI Taxonomy" id="88201"/>
    <lineage>
        <taxon>Eukaryota</taxon>
        <taxon>Metazoa</taxon>
        <taxon>Chordata</taxon>
        <taxon>Craniata</taxon>
        <taxon>Vertebrata</taxon>
        <taxon>Euteleostomi</taxon>
        <taxon>Actinopterygii</taxon>
        <taxon>Neopterygii</taxon>
        <taxon>Teleostei</taxon>
        <taxon>Neoteleostei</taxon>
        <taxon>Acanthomorphata</taxon>
        <taxon>Gobiaria</taxon>
        <taxon>Gobiiformes</taxon>
        <taxon>Gobioidei</taxon>
        <taxon>Gobiidae</taxon>
        <taxon>Gobionellinae</taxon>
        <taxon>Mugilogobius</taxon>
    </lineage>
</organism>
<evidence type="ECO:0000313" key="4">
    <source>
        <dbReference type="Proteomes" id="UP001460270"/>
    </source>
</evidence>
<dbReference type="GO" id="GO:0016020">
    <property type="term" value="C:membrane"/>
    <property type="evidence" value="ECO:0007669"/>
    <property type="project" value="TreeGrafter"/>
</dbReference>
<dbReference type="Proteomes" id="UP001460270">
    <property type="component" value="Unassembled WGS sequence"/>
</dbReference>
<dbReference type="GO" id="GO:0006869">
    <property type="term" value="P:lipid transport"/>
    <property type="evidence" value="ECO:0007669"/>
    <property type="project" value="InterPro"/>
</dbReference>
<protein>
    <submittedName>
        <fullName evidence="3">Uncharacterized protein</fullName>
    </submittedName>
</protein>
<reference evidence="4" key="1">
    <citation type="submission" date="2024-04" db="EMBL/GenBank/DDBJ databases">
        <title>Salinicola lusitanus LLJ914,a marine bacterium isolated from the Okinawa Trough.</title>
        <authorList>
            <person name="Li J."/>
        </authorList>
    </citation>
    <scope>NUCLEOTIDE SEQUENCE [LARGE SCALE GENOMIC DNA]</scope>
</reference>
<keyword evidence="4" id="KW-1185">Reference proteome</keyword>
<dbReference type="InterPro" id="IPR008405">
    <property type="entry name" value="ApoL"/>
</dbReference>
<gene>
    <name evidence="3" type="ORF">WMY93_006206</name>
</gene>
<dbReference type="EMBL" id="JBBPFD010000004">
    <property type="protein sequence ID" value="KAK7929811.1"/>
    <property type="molecule type" value="Genomic_DNA"/>
</dbReference>
<evidence type="ECO:0000313" key="3">
    <source>
        <dbReference type="EMBL" id="KAK7929811.1"/>
    </source>
</evidence>
<name>A0AAW0PLT8_9GOBI</name>
<evidence type="ECO:0000256" key="1">
    <source>
        <dbReference type="ARBA" id="ARBA00010090"/>
    </source>
</evidence>
<comment type="caution">
    <text evidence="3">The sequence shown here is derived from an EMBL/GenBank/DDBJ whole genome shotgun (WGS) entry which is preliminary data.</text>
</comment>
<dbReference type="PANTHER" id="PTHR14096">
    <property type="entry name" value="APOLIPOPROTEIN L"/>
    <property type="match status" value="1"/>
</dbReference>
<accession>A0AAW0PLT8</accession>
<dbReference type="AlphaFoldDB" id="A0AAW0PLT8"/>
<proteinExistence type="inferred from homology"/>
<dbReference type="GO" id="GO:0008289">
    <property type="term" value="F:lipid binding"/>
    <property type="evidence" value="ECO:0007669"/>
    <property type="project" value="InterPro"/>
</dbReference>
<feature type="region of interest" description="Disordered" evidence="2">
    <location>
        <begin position="502"/>
        <end position="521"/>
    </location>
</feature>
<dbReference type="Gene3D" id="1.20.1170.10">
    <property type="match status" value="1"/>
</dbReference>
<comment type="similarity">
    <text evidence="1">Belongs to the apolipoprotein L family.</text>
</comment>
<dbReference type="Pfam" id="PF05461">
    <property type="entry name" value="ApoL"/>
    <property type="match status" value="2"/>
</dbReference>
<evidence type="ECO:0000256" key="2">
    <source>
        <dbReference type="SAM" id="MobiDB-lite"/>
    </source>
</evidence>